<evidence type="ECO:0000256" key="8">
    <source>
        <dbReference type="ARBA" id="ARBA00023277"/>
    </source>
</evidence>
<dbReference type="RefSeq" id="WP_344910561.1">
    <property type="nucleotide sequence ID" value="NZ_BAABDL010000043.1"/>
</dbReference>
<evidence type="ECO:0000256" key="12">
    <source>
        <dbReference type="RuleBase" id="RU361174"/>
    </source>
</evidence>
<dbReference type="SUPFAM" id="SSF49344">
    <property type="entry name" value="CBD9-like"/>
    <property type="match status" value="1"/>
</dbReference>
<dbReference type="EMBL" id="BAABDL010000043">
    <property type="protein sequence ID" value="GAA4063656.1"/>
    <property type="molecule type" value="Genomic_DNA"/>
</dbReference>
<dbReference type="Gene3D" id="3.20.20.80">
    <property type="entry name" value="Glycosidases"/>
    <property type="match status" value="1"/>
</dbReference>
<proteinExistence type="inferred from homology"/>
<dbReference type="SUPFAM" id="SSF49785">
    <property type="entry name" value="Galactose-binding domain-like"/>
    <property type="match status" value="2"/>
</dbReference>
<evidence type="ECO:0000256" key="3">
    <source>
        <dbReference type="ARBA" id="ARBA00007495"/>
    </source>
</evidence>
<dbReference type="InterPro" id="IPR044846">
    <property type="entry name" value="GH10"/>
</dbReference>
<dbReference type="Proteomes" id="UP001501734">
    <property type="component" value="Unassembled WGS sequence"/>
</dbReference>
<dbReference type="InterPro" id="IPR031158">
    <property type="entry name" value="GH10_AS"/>
</dbReference>
<dbReference type="Gene3D" id="2.60.40.1190">
    <property type="match status" value="1"/>
</dbReference>
<dbReference type="PANTHER" id="PTHR31490:SF90">
    <property type="entry name" value="ENDO-1,4-BETA-XYLANASE A"/>
    <property type="match status" value="1"/>
</dbReference>
<dbReference type="InterPro" id="IPR010502">
    <property type="entry name" value="Carb-bd_dom_fam9"/>
</dbReference>
<evidence type="ECO:0000256" key="10">
    <source>
        <dbReference type="ARBA" id="ARBA00023326"/>
    </source>
</evidence>
<gene>
    <name evidence="15" type="ORF">GCM10022410_07960</name>
</gene>
<evidence type="ECO:0000256" key="1">
    <source>
        <dbReference type="ARBA" id="ARBA00000681"/>
    </source>
</evidence>
<dbReference type="PROSITE" id="PS00591">
    <property type="entry name" value="GH10_1"/>
    <property type="match status" value="1"/>
</dbReference>
<dbReference type="PROSITE" id="PS51760">
    <property type="entry name" value="GH10_2"/>
    <property type="match status" value="1"/>
</dbReference>
<keyword evidence="9 12" id="KW-0326">Glycosidase</keyword>
<evidence type="ECO:0000256" key="5">
    <source>
        <dbReference type="ARBA" id="ARBA00022729"/>
    </source>
</evidence>
<dbReference type="InterPro" id="IPR001000">
    <property type="entry name" value="GH10_dom"/>
</dbReference>
<keyword evidence="5" id="KW-0732">Signal</keyword>
<sequence>MRKLTRLVVLMLVAVLIFPSKLVTPLLVVDAESETTIFHETFDSEEMVFLQSGGASLSYLSGLDFTENGHGLYVDRRMNDYDAADLAFAQLGLEDRHTYSVTVAGYVDVDEDVPAGAEIVLSLVDSYTWINNLEINAGEQFELTAEFTVDLLMDEKIRIQSNENGKNVSFYVTEVVIEEVGAPAAEASVEEERKPAKQLETITFEDGELHGFEARGGNELLTVTDEANYTPGGSSALKVESRQQDWNGPSLRIEQFIDKGSEYHLSVWVKLIDPGSAEITLSSQIGSGDFGASYNNIQTKTVSVDDNWIKLEGTYRYSSVGDEYVTLYIESSSPNASFYIDDVSLIKTNTDLLEIQRNLTSISEVYKDYFMIGNAVSTSDFAGDRLTLLKGHHNLVTAENAMKPDSAYNNRHFDFNAEDMFVQMALDEGLAVHGHVLVWHQQSPEWLWADDAGESLAREDALVNLRTHIETTVAHFGDSVISWDVVNEAMNDNPPNPEDWQGSLRQSGWLQAIGPDYIEESFRIAKDVIDQNGWDIKLYYNDYNDDNQQKAEAIYQMVKEINENYAAENDGELLIDGIGMQGHYNINTNPENVRLSLEKFASLGVEVGVTELDVTSGSDGEQTEEELNQQAYLYARLFQIYRDNHEHISRITFWGLDDGSSWRSDQSPLLFDRNMQAKPAYYAVINPDEFLADFEVIEADARLGKAAYGTPEIDGKIDDIWGEAPVLPIDRYQGAWHGASGEARVLWDEENLYVLVEVNDSELDKTAEDDDQHDSVEVFIEESKQKSTFYQDGDGQYRVNFDNEASFSPEGISEGFESATTIDGTNYLVEMKIPFTTITPEANSEIGFDIQINDAVNGSRESVAIWNDLSGMGFQDPSVFGNLTLATSVDQSELTPIETGSSGSTTLIVSLIIAAIVITAGGLTLYHKKRRNQ</sequence>
<evidence type="ECO:0000256" key="4">
    <source>
        <dbReference type="ARBA" id="ARBA00022651"/>
    </source>
</evidence>
<dbReference type="InterPro" id="IPR003305">
    <property type="entry name" value="CenC_carb-bd"/>
</dbReference>
<dbReference type="CDD" id="cd00005">
    <property type="entry name" value="CBM9_like_1"/>
    <property type="match status" value="1"/>
</dbReference>
<keyword evidence="13" id="KW-0812">Transmembrane</keyword>
<evidence type="ECO:0000256" key="7">
    <source>
        <dbReference type="ARBA" id="ARBA00022801"/>
    </source>
</evidence>
<feature type="active site" description="Nucleophile" evidence="11">
    <location>
        <position position="611"/>
    </location>
</feature>
<reference evidence="16" key="1">
    <citation type="journal article" date="2019" name="Int. J. Syst. Evol. Microbiol.">
        <title>The Global Catalogue of Microorganisms (GCM) 10K type strain sequencing project: providing services to taxonomists for standard genome sequencing and annotation.</title>
        <authorList>
            <consortium name="The Broad Institute Genomics Platform"/>
            <consortium name="The Broad Institute Genome Sequencing Center for Infectious Disease"/>
            <person name="Wu L."/>
            <person name="Ma J."/>
        </authorList>
    </citation>
    <scope>NUCLEOTIDE SEQUENCE [LARGE SCALE GENOMIC DNA]</scope>
    <source>
        <strain evidence="16">JCM 17250</strain>
    </source>
</reference>
<dbReference type="EC" id="3.2.1.8" evidence="12"/>
<feature type="domain" description="GH10" evidence="14">
    <location>
        <begin position="356"/>
        <end position="687"/>
    </location>
</feature>
<evidence type="ECO:0000313" key="16">
    <source>
        <dbReference type="Proteomes" id="UP001501734"/>
    </source>
</evidence>
<dbReference type="InterPro" id="IPR008979">
    <property type="entry name" value="Galactose-bd-like_sf"/>
</dbReference>
<dbReference type="Pfam" id="PF00331">
    <property type="entry name" value="Glyco_hydro_10"/>
    <property type="match status" value="1"/>
</dbReference>
<dbReference type="PRINTS" id="PR00134">
    <property type="entry name" value="GLHYDRLASE10"/>
</dbReference>
<dbReference type="PANTHER" id="PTHR31490">
    <property type="entry name" value="GLYCOSYL HYDROLASE"/>
    <property type="match status" value="1"/>
</dbReference>
<evidence type="ECO:0000259" key="14">
    <source>
        <dbReference type="PROSITE" id="PS51760"/>
    </source>
</evidence>
<comment type="similarity">
    <text evidence="3 12">Belongs to the glycosyl hydrolase 10 (cellulase F) family.</text>
</comment>
<evidence type="ECO:0000256" key="6">
    <source>
        <dbReference type="ARBA" id="ARBA00022737"/>
    </source>
</evidence>
<keyword evidence="7 12" id="KW-0378">Hydrolase</keyword>
<dbReference type="Pfam" id="PF02018">
    <property type="entry name" value="CBM_4_9"/>
    <property type="match status" value="1"/>
</dbReference>
<comment type="catalytic activity">
    <reaction evidence="1 12">
        <text>Endohydrolysis of (1-&gt;4)-beta-D-xylosidic linkages in xylans.</text>
        <dbReference type="EC" id="3.2.1.8"/>
    </reaction>
</comment>
<keyword evidence="13" id="KW-0472">Membrane</keyword>
<evidence type="ECO:0000256" key="11">
    <source>
        <dbReference type="PROSITE-ProRule" id="PRU10061"/>
    </source>
</evidence>
<comment type="pathway">
    <text evidence="2">Glycan degradation; xylan degradation.</text>
</comment>
<keyword evidence="13" id="KW-1133">Transmembrane helix</keyword>
<feature type="transmembrane region" description="Helical" evidence="13">
    <location>
        <begin position="907"/>
        <end position="926"/>
    </location>
</feature>
<dbReference type="InterPro" id="IPR017853">
    <property type="entry name" value="GH"/>
</dbReference>
<keyword evidence="10 12" id="KW-0624">Polysaccharide degradation</keyword>
<dbReference type="Pfam" id="PF06452">
    <property type="entry name" value="CBM9_1"/>
    <property type="match status" value="1"/>
</dbReference>
<dbReference type="SUPFAM" id="SSF51445">
    <property type="entry name" value="(Trans)glycosidases"/>
    <property type="match status" value="1"/>
</dbReference>
<evidence type="ECO:0000256" key="13">
    <source>
        <dbReference type="SAM" id="Phobius"/>
    </source>
</evidence>
<keyword evidence="6" id="KW-0677">Repeat</keyword>
<evidence type="ECO:0000256" key="2">
    <source>
        <dbReference type="ARBA" id="ARBA00004851"/>
    </source>
</evidence>
<keyword evidence="16" id="KW-1185">Reference proteome</keyword>
<accession>A0ABP7VBH7</accession>
<comment type="caution">
    <text evidence="15">The sequence shown here is derived from an EMBL/GenBank/DDBJ whole genome shotgun (WGS) entry which is preliminary data.</text>
</comment>
<keyword evidence="8 12" id="KW-0119">Carbohydrate metabolism</keyword>
<evidence type="ECO:0000313" key="15">
    <source>
        <dbReference type="EMBL" id="GAA4063656.1"/>
    </source>
</evidence>
<dbReference type="SMART" id="SM00633">
    <property type="entry name" value="Glyco_10"/>
    <property type="match status" value="1"/>
</dbReference>
<organism evidence="15 16">
    <name type="scientific">Amphibacillus indicireducens</name>
    <dbReference type="NCBI Taxonomy" id="1076330"/>
    <lineage>
        <taxon>Bacteria</taxon>
        <taxon>Bacillati</taxon>
        <taxon>Bacillota</taxon>
        <taxon>Bacilli</taxon>
        <taxon>Bacillales</taxon>
        <taxon>Bacillaceae</taxon>
        <taxon>Amphibacillus</taxon>
    </lineage>
</organism>
<protein>
    <recommendedName>
        <fullName evidence="12">Beta-xylanase</fullName>
        <ecNumber evidence="12">3.2.1.8</ecNumber>
    </recommendedName>
</protein>
<keyword evidence="4" id="KW-0858">Xylan degradation</keyword>
<evidence type="ECO:0000256" key="9">
    <source>
        <dbReference type="ARBA" id="ARBA00023295"/>
    </source>
</evidence>
<name>A0ABP7VBH7_9BACI</name>
<dbReference type="Gene3D" id="2.60.120.260">
    <property type="entry name" value="Galactose-binding domain-like"/>
    <property type="match status" value="2"/>
</dbReference>